<name>A0A485M8E9_9ZZZZ</name>
<accession>A0A485M8E9</accession>
<protein>
    <recommendedName>
        <fullName evidence="2">DUF3795 domain-containing protein</fullName>
    </recommendedName>
</protein>
<evidence type="ECO:0000313" key="1">
    <source>
        <dbReference type="EMBL" id="VFU18893.1"/>
    </source>
</evidence>
<sequence>MIACCGLDCSLCEAYTATKEGDEARRAQIAKEWSVLYNTDIQPEHICCDGCRAGGRLSFYSDTMCEIRKCCMENDLENCAECTDYPCDMLRSFLKTTPEAEKTLERLRAELE</sequence>
<gene>
    <name evidence="1" type="ORF">SCFA_910011</name>
</gene>
<evidence type="ECO:0008006" key="2">
    <source>
        <dbReference type="Google" id="ProtNLM"/>
    </source>
</evidence>
<proteinExistence type="predicted"/>
<organism evidence="1">
    <name type="scientific">anaerobic digester metagenome</name>
    <dbReference type="NCBI Taxonomy" id="1263854"/>
    <lineage>
        <taxon>unclassified sequences</taxon>
        <taxon>metagenomes</taxon>
        <taxon>ecological metagenomes</taxon>
    </lineage>
</organism>
<dbReference type="AlphaFoldDB" id="A0A485M8E9"/>
<reference evidence="1" key="1">
    <citation type="submission" date="2019-03" db="EMBL/GenBank/DDBJ databases">
        <authorList>
            <person name="Hao L."/>
        </authorList>
    </citation>
    <scope>NUCLEOTIDE SEQUENCE</scope>
</reference>
<dbReference type="Pfam" id="PF12675">
    <property type="entry name" value="DUF3795"/>
    <property type="match status" value="1"/>
</dbReference>
<dbReference type="InterPro" id="IPR024227">
    <property type="entry name" value="DUF3795"/>
</dbReference>
<dbReference type="EMBL" id="CAADRM010000160">
    <property type="protein sequence ID" value="VFU18893.1"/>
    <property type="molecule type" value="Genomic_DNA"/>
</dbReference>